<keyword evidence="4" id="KW-1185">Reference proteome</keyword>
<keyword evidence="2" id="KW-0472">Membrane</keyword>
<name>A0ABV8I6H4_9ACTN</name>
<feature type="region of interest" description="Disordered" evidence="1">
    <location>
        <begin position="1"/>
        <end position="23"/>
    </location>
</feature>
<accession>A0ABV8I6H4</accession>
<feature type="transmembrane region" description="Helical" evidence="2">
    <location>
        <begin position="145"/>
        <end position="169"/>
    </location>
</feature>
<feature type="transmembrane region" description="Helical" evidence="2">
    <location>
        <begin position="204"/>
        <end position="225"/>
    </location>
</feature>
<feature type="compositionally biased region" description="Low complexity" evidence="1">
    <location>
        <begin position="8"/>
        <end position="23"/>
    </location>
</feature>
<evidence type="ECO:0000256" key="2">
    <source>
        <dbReference type="SAM" id="Phobius"/>
    </source>
</evidence>
<evidence type="ECO:0000313" key="4">
    <source>
        <dbReference type="Proteomes" id="UP001595850"/>
    </source>
</evidence>
<feature type="transmembrane region" description="Helical" evidence="2">
    <location>
        <begin position="71"/>
        <end position="93"/>
    </location>
</feature>
<feature type="transmembrane region" description="Helical" evidence="2">
    <location>
        <begin position="181"/>
        <end position="198"/>
    </location>
</feature>
<evidence type="ECO:0000313" key="3">
    <source>
        <dbReference type="EMBL" id="MFC4058524.1"/>
    </source>
</evidence>
<comment type="caution">
    <text evidence="3">The sequence shown here is derived from an EMBL/GenBank/DDBJ whole genome shotgun (WGS) entry which is preliminary data.</text>
</comment>
<sequence>MTAVQIPSSSATSATTAATTGGTTAAGTRSLLTCAIVAAPLWTAVSLAQAATREGFDLTRHPLSALSNGSLGWLQITNFLLAGVLTVAGASGLRRAMRGTHGGTWAPRLVRVSGLGMIAAGILVMDPGGGFPAGAPHGMPAELSWHGYGHLAAGSISFTALIAACYVLGRHFGRAGHRGHAAASYVAGTALLAGNGWAMSGGTAGSLTLAAGAVTAMLWVSAVAARYHRGL</sequence>
<dbReference type="EMBL" id="JBHSBM010000013">
    <property type="protein sequence ID" value="MFC4058524.1"/>
    <property type="molecule type" value="Genomic_DNA"/>
</dbReference>
<dbReference type="InterPro" id="IPR009339">
    <property type="entry name" value="DUF998"/>
</dbReference>
<evidence type="ECO:0000256" key="1">
    <source>
        <dbReference type="SAM" id="MobiDB-lite"/>
    </source>
</evidence>
<keyword evidence="2" id="KW-0812">Transmembrane</keyword>
<gene>
    <name evidence="3" type="ORF">ACFOWE_09475</name>
</gene>
<feature type="transmembrane region" description="Helical" evidence="2">
    <location>
        <begin position="31"/>
        <end position="51"/>
    </location>
</feature>
<protein>
    <submittedName>
        <fullName evidence="3">DUF998 domain-containing protein</fullName>
    </submittedName>
</protein>
<proteinExistence type="predicted"/>
<reference evidence="4" key="1">
    <citation type="journal article" date="2019" name="Int. J. Syst. Evol. Microbiol.">
        <title>The Global Catalogue of Microorganisms (GCM) 10K type strain sequencing project: providing services to taxonomists for standard genome sequencing and annotation.</title>
        <authorList>
            <consortium name="The Broad Institute Genomics Platform"/>
            <consortium name="The Broad Institute Genome Sequencing Center for Infectious Disease"/>
            <person name="Wu L."/>
            <person name="Ma J."/>
        </authorList>
    </citation>
    <scope>NUCLEOTIDE SEQUENCE [LARGE SCALE GENOMIC DNA]</scope>
    <source>
        <strain evidence="4">TBRC 4489</strain>
    </source>
</reference>
<feature type="transmembrane region" description="Helical" evidence="2">
    <location>
        <begin position="105"/>
        <end position="125"/>
    </location>
</feature>
<dbReference type="Proteomes" id="UP001595850">
    <property type="component" value="Unassembled WGS sequence"/>
</dbReference>
<keyword evidence="2" id="KW-1133">Transmembrane helix</keyword>
<organism evidence="3 4">
    <name type="scientific">Planomonospora corallina</name>
    <dbReference type="NCBI Taxonomy" id="1806052"/>
    <lineage>
        <taxon>Bacteria</taxon>
        <taxon>Bacillati</taxon>
        <taxon>Actinomycetota</taxon>
        <taxon>Actinomycetes</taxon>
        <taxon>Streptosporangiales</taxon>
        <taxon>Streptosporangiaceae</taxon>
        <taxon>Planomonospora</taxon>
    </lineage>
</organism>
<dbReference type="RefSeq" id="WP_377286825.1">
    <property type="nucleotide sequence ID" value="NZ_JBHSBM010000013.1"/>
</dbReference>
<dbReference type="Pfam" id="PF06197">
    <property type="entry name" value="DUF998"/>
    <property type="match status" value="1"/>
</dbReference>